<dbReference type="InterPro" id="IPR028890">
    <property type="entry name" value="Peptidase_C98"/>
</dbReference>
<dbReference type="STRING" id="8469.M7BSN7"/>
<evidence type="ECO:0000313" key="3">
    <source>
        <dbReference type="EMBL" id="EMP31152.1"/>
    </source>
</evidence>
<protein>
    <submittedName>
        <fullName evidence="3">Ubiquitin-specific peptidase-like protein 1</fullName>
    </submittedName>
</protein>
<dbReference type="GO" id="GO:0016926">
    <property type="term" value="P:protein desumoylation"/>
    <property type="evidence" value="ECO:0007669"/>
    <property type="project" value="TreeGrafter"/>
</dbReference>
<dbReference type="InterPro" id="IPR029388">
    <property type="entry name" value="DUF4650"/>
</dbReference>
<feature type="compositionally biased region" description="Basic and acidic residues" evidence="1">
    <location>
        <begin position="774"/>
        <end position="792"/>
    </location>
</feature>
<dbReference type="Pfam" id="PF15499">
    <property type="entry name" value="Peptidase_C98"/>
    <property type="match status" value="1"/>
</dbReference>
<evidence type="ECO:0000313" key="4">
    <source>
        <dbReference type="Proteomes" id="UP000031443"/>
    </source>
</evidence>
<dbReference type="PANTHER" id="PTHR15294:SF3">
    <property type="entry name" value="SUMO-SPECIFIC ISOPEPTIDASE USPL1"/>
    <property type="match status" value="1"/>
</dbReference>
<reference evidence="4" key="1">
    <citation type="journal article" date="2013" name="Nat. Genet.">
        <title>The draft genomes of soft-shell turtle and green sea turtle yield insights into the development and evolution of the turtle-specific body plan.</title>
        <authorList>
            <person name="Wang Z."/>
            <person name="Pascual-Anaya J."/>
            <person name="Zadissa A."/>
            <person name="Li W."/>
            <person name="Niimura Y."/>
            <person name="Huang Z."/>
            <person name="Li C."/>
            <person name="White S."/>
            <person name="Xiong Z."/>
            <person name="Fang D."/>
            <person name="Wang B."/>
            <person name="Ming Y."/>
            <person name="Chen Y."/>
            <person name="Zheng Y."/>
            <person name="Kuraku S."/>
            <person name="Pignatelli M."/>
            <person name="Herrero J."/>
            <person name="Beal K."/>
            <person name="Nozawa M."/>
            <person name="Li Q."/>
            <person name="Wang J."/>
            <person name="Zhang H."/>
            <person name="Yu L."/>
            <person name="Shigenobu S."/>
            <person name="Wang J."/>
            <person name="Liu J."/>
            <person name="Flicek P."/>
            <person name="Searle S."/>
            <person name="Wang J."/>
            <person name="Kuratani S."/>
            <person name="Yin Y."/>
            <person name="Aken B."/>
            <person name="Zhang G."/>
            <person name="Irie N."/>
        </authorList>
    </citation>
    <scope>NUCLEOTIDE SEQUENCE [LARGE SCALE GENOMIC DNA]</scope>
</reference>
<dbReference type="EMBL" id="KB546574">
    <property type="protein sequence ID" value="EMP31152.1"/>
    <property type="molecule type" value="Genomic_DNA"/>
</dbReference>
<dbReference type="AlphaFoldDB" id="M7BSN7"/>
<keyword evidence="4" id="KW-1185">Reference proteome</keyword>
<sequence length="1006" mass="111330">MGAAELAFGAGQHAEPPGCPTHRSWKGDMLLLLRAERSHSRQGACLSPIAPANWTFNSTADRSHQGSFSTRCSGRKPDTWQPYSTQNCNSAVVTSDECCPACKEKGQIQALRTYRISFQESIFLCENPQPALTFGISNAGCPRAPSGHIGMVWPGSTEPDHLGFGSEPHTIPDLKFKTQSDKDVLPKAELHLNEIRNVIFAQLQPQLKCELGKKESPVFAFPLLLQKDPQVETLFLHSFSWMFECLHCGYSHQDRCRKTLTTFTNIIPDWHPLNAIHISPCNNCNDKSQRRKMILEKVPSIFMIHFVEGLPHNELKNYSFQFEGDFYQITAVIQYQQDPKHFKTWVLNPDETWLECDDIKGPYCERRERFEVPLSEIHIVIWERKASQVPDKMSYQVQSVKSENLPLNDAQSSSSLVLHRDGDNAVDEITTVFHKKEIVSIPVNEQQKVARNDDDENSLLSGLENLAADDVITLTLVEIQVDSEGKPLDNGQMVGNHLIAETGLLKEQESACSDHTPCTEDVCSPTTSTNMCTPPENACISLHLEQLNLANIASAVPTTNHCSDLSAPSQSQEAEAKANPVNTENIALNPELLQNKKLALMENVMQKSSNTRNTSKIVADSQAAALSATNNSTQSLHKDQKRGFVGSWVKGFLSKHNTFMPSSASIHHNKKSYKNPSLLRAADLHLPTKGAANFGGFQAKGTSKTTEEVPKSAVCQGANIPPLLTNITGPSVHARLPAVNPVVDGPPLNKSGISLGTWSEVIQPNTPIFSSKPRHGENGNHKSDVKDKESDAKTHKLRLKLLKKLKAKKNKLASLDRLAKTQMCNGSSPNRDVEDLLQFGSHHESESVQNLLNELQYQIDVADSESVYSTNSNMSLCSSQSNAAFLADLLSPPSIVASSELPKDEDECRYLEMVDSNTAVPVHSARTNLTCITVTNEDHNYYSPVKESKYEGHTDSVMNKSCLKRLSFESPTKEDFLEDLFSSAVLNSIAGDIDLPHFDETLFETC</sequence>
<dbReference type="eggNOG" id="ENOG502QRFM">
    <property type="taxonomic scope" value="Eukaryota"/>
</dbReference>
<gene>
    <name evidence="3" type="ORF">UY3_11714</name>
</gene>
<dbReference type="MEROPS" id="C98.001"/>
<dbReference type="PROSITE" id="PS50235">
    <property type="entry name" value="USP_3"/>
    <property type="match status" value="1"/>
</dbReference>
<dbReference type="InterPro" id="IPR033505">
    <property type="entry name" value="USPL1"/>
</dbReference>
<organism evidence="3 4">
    <name type="scientific">Chelonia mydas</name>
    <name type="common">Green sea-turtle</name>
    <name type="synonym">Chelonia agassizi</name>
    <dbReference type="NCBI Taxonomy" id="8469"/>
    <lineage>
        <taxon>Eukaryota</taxon>
        <taxon>Metazoa</taxon>
        <taxon>Chordata</taxon>
        <taxon>Craniata</taxon>
        <taxon>Vertebrata</taxon>
        <taxon>Euteleostomi</taxon>
        <taxon>Archelosauria</taxon>
        <taxon>Testudinata</taxon>
        <taxon>Testudines</taxon>
        <taxon>Cryptodira</taxon>
        <taxon>Durocryptodira</taxon>
        <taxon>Americhelydia</taxon>
        <taxon>Chelonioidea</taxon>
        <taxon>Cheloniidae</taxon>
        <taxon>Chelonia</taxon>
    </lineage>
</organism>
<dbReference type="Proteomes" id="UP000031443">
    <property type="component" value="Unassembled WGS sequence"/>
</dbReference>
<dbReference type="GO" id="GO:0030576">
    <property type="term" value="P:Cajal body organization"/>
    <property type="evidence" value="ECO:0007669"/>
    <property type="project" value="InterPro"/>
</dbReference>
<dbReference type="Pfam" id="PF15509">
    <property type="entry name" value="DUF4650"/>
    <property type="match status" value="1"/>
</dbReference>
<dbReference type="InterPro" id="IPR028889">
    <property type="entry name" value="USP"/>
</dbReference>
<dbReference type="GO" id="GO:0032183">
    <property type="term" value="F:SUMO binding"/>
    <property type="evidence" value="ECO:0007669"/>
    <property type="project" value="InterPro"/>
</dbReference>
<dbReference type="PANTHER" id="PTHR15294">
    <property type="entry name" value="RETINOVIN-RELATED"/>
    <property type="match status" value="1"/>
</dbReference>
<evidence type="ECO:0000256" key="1">
    <source>
        <dbReference type="SAM" id="MobiDB-lite"/>
    </source>
</evidence>
<evidence type="ECO:0000259" key="2">
    <source>
        <dbReference type="PROSITE" id="PS50235"/>
    </source>
</evidence>
<feature type="region of interest" description="Disordered" evidence="1">
    <location>
        <begin position="765"/>
        <end position="792"/>
    </location>
</feature>
<dbReference type="GO" id="GO:0015030">
    <property type="term" value="C:Cajal body"/>
    <property type="evidence" value="ECO:0007669"/>
    <property type="project" value="TreeGrafter"/>
</dbReference>
<feature type="region of interest" description="Disordered" evidence="1">
    <location>
        <begin position="1"/>
        <end position="22"/>
    </location>
</feature>
<accession>M7BSN7</accession>
<proteinExistence type="predicted"/>
<feature type="domain" description="USP" evidence="2">
    <location>
        <begin position="1"/>
        <end position="385"/>
    </location>
</feature>
<name>M7BSN7_CHEMY</name>